<proteinExistence type="inferred from homology"/>
<dbReference type="GO" id="GO:0031177">
    <property type="term" value="F:phosphopantetheine binding"/>
    <property type="evidence" value="ECO:0007669"/>
    <property type="project" value="InterPro"/>
</dbReference>
<dbReference type="InterPro" id="IPR010071">
    <property type="entry name" value="AA_adenyl_dom"/>
</dbReference>
<name>A0AAW8E226_9BURK</name>
<dbReference type="PROSITE" id="PS00012">
    <property type="entry name" value="PHOSPHOPANTETHEINE"/>
    <property type="match status" value="2"/>
</dbReference>
<dbReference type="InterPro" id="IPR036736">
    <property type="entry name" value="ACP-like_sf"/>
</dbReference>
<dbReference type="PROSITE" id="PS00455">
    <property type="entry name" value="AMP_BINDING"/>
    <property type="match status" value="2"/>
</dbReference>
<dbReference type="InterPro" id="IPR020845">
    <property type="entry name" value="AMP-binding_CS"/>
</dbReference>
<sequence>MSIAMDEITRTVHDGQAVPLSYAQEQLCFLQKLEPGLTAYNLPRVFRLTGALDADALERAFQAVVARHAILRTRFVEHDGVPMQMVQAEVPFALERIDLSGQSADEQQVAVDSLVRRTATHVFDLGRAPALVARLAKLADDRHVLTVCLHHIVSDAWSNPILARDLGAAYALALRSEGPVQLPSLPVQYADFAVWQRARVQGGALAPQLAHWNRHLGDEVPSLDLPTDRARPAQQTFAGTALGFELPPALAAALQTFCRAERCTPFVVLLAAWQVLLSRCSGQDDFAIGVPNAGRHREEVQDLLGFFITTQVFHARLAPRRTLREVCRQVRADALAALDHADLPFEVLLASRKDRRDPARSPLFQAMFGVQMAGEAVALDFAGVRAELQEFDDAGAKFDLSLDFYIDPHGVRGRLEYNTDLFDATKAQRLVCAYQRVLQAMSDDPDRVLANLVLTDADDEARLRGWSENLPHRPYTQPVHRLIEAQARERPEAVALVFGDTVLRYGELDARANALAHRLIGLGVRPDMPVGIAAERSLEMVVGLLAILKAGGAYVPIDPELPRERIAYMLEDSGVTLLLTQSHLREALPVAAHVQMLALDALDLSGESTACPQVALHGENLAYVIFTSGSTGRPKGAANRHNALYNRLAWMQDAYALGDADTVLQKTPFGFDVSVWEFFWPLMQGARLVVAAPGDHREPARLVELIRSHGVTTLHFVPSMLQAFLAHEGIEACTSLRRIVCSGEALPAEAQAKVFERLPGAGLYNLYGPTEAAIDVTHWTCRADGLNHVAIGRPIAGCKTYVLDAGLNPVPPGVGGELYLGGIGLARGYLHRLGLTAERFVADPFSDSGERLYRTGDLVRWRDDGQLAYLGRIDHQVKVRGFRIELGEIGAQLLAQPQVREAVVVADEGPGGTRLVGYVSPQPGVAVDVAVLKARLAEVLPEYMVPALLCVLPALPLNANGKIDRKSLPTPERSGAQAYEAPEGAVEQALATVWAEVLGLPRVGRQDNFFELGGDSILSLQIVSRLRTAGWKLTPRQMFERQTVAGQAAVAEPVGAAVQAEQAAAEGEVPLLPFQAAFFETDMPERHHWNQSLLLQGREPLAVPALEAALAAAVQHHDAFRLRFHRAADGRWRQAYEALPARWREEWLWVRDAANPAQIAALCDEAQRSLDLAHGPLLRPLVIRLPGGDWRLLLAAHHLVVDGVSWRIVLDDLATAYAQCRDGQPVVLPPKSASLQAWARTLQSEAAAMDGELAHWQAFADVPVALPCARPEGVNTAARRASIAWQLDRARTQALLKTAPAAYRTQVNDLLLTALGRALCGWSGHAQLAILLEGHGREDILPAEKALDLSRTTGWFSSLFPVRLDPLGAWGDAIKRVKEDLRRVPQRGLGHGVLRHLGTDAQQQALRALPRPQLVFNYLGQVDGAAEAVWSLAPEDAGEPVAASAPLLHEFSVNAQVRDGALQLTVDFSAARHAQEDVQGWVSRFGDELEALIAHCTSGACGVTPSDFPLAGLEAAQLDALPLPVAQLEDLYPLSPMQSGMLFHSLVDAQGEAYVNQLCVDIDGLDAERFRAAWQRVLARHEILRSGFLADGATPLQWVARAAEMPWAVQDLRESVDVPGALARLAASQRASGFDLARPPLMRIALARTQAQRHHLVWTYHHLLLDGWSVAQLLAEVLRSYAGQAGEPAPGRFRDHIAWLAARDAQAGEAHWRSVLADVEEPTRLATALVPPVAPRSGKARHRLAFDTEATRGLREAARAAHVTLNTVVQAAWALLLGQRTRTGTVVFGATVAGRNAEMPGAERMLGLFINTLPVVARLRPGQPVGDWLRELQAAQVASREHEHTPLHEIQAWAGLGGQGLFDTLMVFENYPVDAALRDDAAAGLRFGAVRTQEETSYPLTLMLHDDAALHIDLVHALDVCDDAQAAALVGQLRAALLALAGDAAQAVGQLTLADAAERERLSSWSRGAFTPQKVVPVHHLIEQQAKANPDALALVTADHRLTYAALNRLANRWAHRLIAQGVRPDMPVAIAVDRSAETVVGLLAVLKAGGAYVPLDPAFPTERLAYMVEDSGASLLLTRRALMPRLPDAASVQRLAFDLDATDDGIADWPDHDPAVPVHGEQLAYVLYTSGSTGRPKGVAMRHDAVARLIAWQLQRLPGASRTLLFASPCFDVAFQEMVSGLAGGGCLVQTTDAQRLDLDALEALVHGEGVERMFLTFSVLQHFAEQSLASGRRLPALRQVITAGEQLKRTPALAEWLAREPQCRLINQYGPTETHVVSEFVLDGAGDEDLPPIGTPASSARLRVLDAQLNPVPVGVAGELCVGAEVLARGYLHRAGLTAQRFVADPFDGHGGRLYRTGDLVRWRGDGQLEYLGRLDHQVKVRGFRIELGEVEAQLLAQPGVRQALVLAQEGPGGARLVAYAAGAEGQPLRPAALRAGLAAALPDYMVPSVIVAMPQGLPLNANGKVDRQALPPPEAAEERAHVPPQSATETALAGLWAQVLGLSRVGRGDNFFELGGHSLAVLKLRQQVKAQMGIDLPLQRYFELPDLAACAQALDAQGPAQAQQAAQAESDLDRMDALLESLGG</sequence>
<dbReference type="InterPro" id="IPR023213">
    <property type="entry name" value="CAT-like_dom_sf"/>
</dbReference>
<dbReference type="InterPro" id="IPR009081">
    <property type="entry name" value="PP-bd_ACP"/>
</dbReference>
<dbReference type="Gene3D" id="3.30.559.30">
    <property type="entry name" value="Nonribosomal peptide synthetase, condensation domain"/>
    <property type="match status" value="3"/>
</dbReference>
<dbReference type="CDD" id="cd19534">
    <property type="entry name" value="E_NRPS"/>
    <property type="match status" value="1"/>
</dbReference>
<evidence type="ECO:0000256" key="1">
    <source>
        <dbReference type="ARBA" id="ARBA00001957"/>
    </source>
</evidence>
<dbReference type="CDD" id="cd19543">
    <property type="entry name" value="DCL_NRPS"/>
    <property type="match status" value="1"/>
</dbReference>
<protein>
    <submittedName>
        <fullName evidence="6">Amino acid adenylation domain-containing protein/non-ribosomal peptide synthase protein (TIGR01720 family)</fullName>
    </submittedName>
</protein>
<dbReference type="FunFam" id="3.40.50.980:FF:000001">
    <property type="entry name" value="Non-ribosomal peptide synthetase"/>
    <property type="match status" value="2"/>
</dbReference>
<dbReference type="NCBIfam" id="TIGR01733">
    <property type="entry name" value="AA-adenyl-dom"/>
    <property type="match status" value="2"/>
</dbReference>
<dbReference type="EMBL" id="JAUSRR010000008">
    <property type="protein sequence ID" value="MDP9925632.1"/>
    <property type="molecule type" value="Genomic_DNA"/>
</dbReference>
<organism evidence="6 7">
    <name type="scientific">Variovorax boronicumulans</name>
    <dbReference type="NCBI Taxonomy" id="436515"/>
    <lineage>
        <taxon>Bacteria</taxon>
        <taxon>Pseudomonadati</taxon>
        <taxon>Pseudomonadota</taxon>
        <taxon>Betaproteobacteria</taxon>
        <taxon>Burkholderiales</taxon>
        <taxon>Comamonadaceae</taxon>
        <taxon>Variovorax</taxon>
    </lineage>
</organism>
<dbReference type="PANTHER" id="PTHR45398:SF1">
    <property type="entry name" value="ENZYME, PUTATIVE (JCVI)-RELATED"/>
    <property type="match status" value="1"/>
</dbReference>
<evidence type="ECO:0000256" key="2">
    <source>
        <dbReference type="ARBA" id="ARBA00006432"/>
    </source>
</evidence>
<dbReference type="InterPro" id="IPR000873">
    <property type="entry name" value="AMP-dep_synth/lig_dom"/>
</dbReference>
<dbReference type="Gene3D" id="1.10.1200.10">
    <property type="entry name" value="ACP-like"/>
    <property type="match status" value="2"/>
</dbReference>
<dbReference type="CDD" id="cd17646">
    <property type="entry name" value="A_NRPS_AB3403-like"/>
    <property type="match status" value="1"/>
</dbReference>
<feature type="domain" description="Carrier" evidence="5">
    <location>
        <begin position="981"/>
        <end position="1055"/>
    </location>
</feature>
<dbReference type="Pfam" id="PF13193">
    <property type="entry name" value="AMP-binding_C"/>
    <property type="match status" value="2"/>
</dbReference>
<dbReference type="Gene3D" id="2.30.38.10">
    <property type="entry name" value="Luciferase, Domain 3"/>
    <property type="match status" value="2"/>
</dbReference>
<keyword evidence="3" id="KW-0596">Phosphopantetheine</keyword>
<dbReference type="PROSITE" id="PS50075">
    <property type="entry name" value="CARRIER"/>
    <property type="match status" value="2"/>
</dbReference>
<dbReference type="CDD" id="cd19531">
    <property type="entry name" value="LCL_NRPS-like"/>
    <property type="match status" value="1"/>
</dbReference>
<dbReference type="GO" id="GO:0003824">
    <property type="term" value="F:catalytic activity"/>
    <property type="evidence" value="ECO:0007669"/>
    <property type="project" value="InterPro"/>
</dbReference>
<evidence type="ECO:0000256" key="3">
    <source>
        <dbReference type="ARBA" id="ARBA00022450"/>
    </source>
</evidence>
<dbReference type="NCBIfam" id="TIGR01720">
    <property type="entry name" value="NRPS-para261"/>
    <property type="match status" value="1"/>
</dbReference>
<comment type="similarity">
    <text evidence="2">Belongs to the ATP-dependent AMP-binding enzyme family.</text>
</comment>
<dbReference type="FunFam" id="3.40.50.980:FF:000002">
    <property type="entry name" value="Enterobactin synthetase component F"/>
    <property type="match status" value="1"/>
</dbReference>
<dbReference type="FunFam" id="2.30.38.10:FF:000001">
    <property type="entry name" value="Non-ribosomal peptide synthetase PvdI"/>
    <property type="match status" value="2"/>
</dbReference>
<feature type="domain" description="Carrier" evidence="5">
    <location>
        <begin position="2486"/>
        <end position="2561"/>
    </location>
</feature>
<dbReference type="FunFam" id="3.30.559.10:FF:000012">
    <property type="entry name" value="Non-ribosomal peptide synthetase"/>
    <property type="match status" value="1"/>
</dbReference>
<dbReference type="Gene3D" id="3.30.559.10">
    <property type="entry name" value="Chloramphenicol acetyltransferase-like domain"/>
    <property type="match status" value="3"/>
</dbReference>
<dbReference type="FunFam" id="3.40.50.12780:FF:000012">
    <property type="entry name" value="Non-ribosomal peptide synthetase"/>
    <property type="match status" value="2"/>
</dbReference>
<dbReference type="InterPro" id="IPR006162">
    <property type="entry name" value="Ppantetheine_attach_site"/>
</dbReference>
<evidence type="ECO:0000313" key="7">
    <source>
        <dbReference type="Proteomes" id="UP001244295"/>
    </source>
</evidence>
<evidence type="ECO:0000256" key="4">
    <source>
        <dbReference type="ARBA" id="ARBA00022553"/>
    </source>
</evidence>
<dbReference type="InterPro" id="IPR020806">
    <property type="entry name" value="PKS_PP-bd"/>
</dbReference>
<dbReference type="InterPro" id="IPR001242">
    <property type="entry name" value="Condensation_dom"/>
</dbReference>
<dbReference type="Pfam" id="PF00501">
    <property type="entry name" value="AMP-binding"/>
    <property type="match status" value="2"/>
</dbReference>
<accession>A0AAW8E226</accession>
<dbReference type="PANTHER" id="PTHR45398">
    <property type="match status" value="1"/>
</dbReference>
<comment type="cofactor">
    <cofactor evidence="1">
        <name>pantetheine 4'-phosphate</name>
        <dbReference type="ChEBI" id="CHEBI:47942"/>
    </cofactor>
</comment>
<dbReference type="GO" id="GO:0044550">
    <property type="term" value="P:secondary metabolite biosynthetic process"/>
    <property type="evidence" value="ECO:0007669"/>
    <property type="project" value="UniProtKB-ARBA"/>
</dbReference>
<dbReference type="Pfam" id="PF00668">
    <property type="entry name" value="Condensation"/>
    <property type="match status" value="3"/>
</dbReference>
<dbReference type="RefSeq" id="WP_307637843.1">
    <property type="nucleotide sequence ID" value="NZ_JAUSRR010000008.1"/>
</dbReference>
<gene>
    <name evidence="6" type="ORF">J2W25_004675</name>
</gene>
<dbReference type="SUPFAM" id="SSF52777">
    <property type="entry name" value="CoA-dependent acyltransferases"/>
    <property type="match status" value="6"/>
</dbReference>
<dbReference type="SUPFAM" id="SSF56801">
    <property type="entry name" value="Acetyl-CoA synthetase-like"/>
    <property type="match status" value="2"/>
</dbReference>
<evidence type="ECO:0000259" key="5">
    <source>
        <dbReference type="PROSITE" id="PS50075"/>
    </source>
</evidence>
<dbReference type="NCBIfam" id="NF003417">
    <property type="entry name" value="PRK04813.1"/>
    <property type="match status" value="2"/>
</dbReference>
<evidence type="ECO:0000313" key="6">
    <source>
        <dbReference type="EMBL" id="MDP9925632.1"/>
    </source>
</evidence>
<comment type="caution">
    <text evidence="6">The sequence shown here is derived from an EMBL/GenBank/DDBJ whole genome shotgun (WGS) entry which is preliminary data.</text>
</comment>
<reference evidence="6" key="1">
    <citation type="submission" date="2023-07" db="EMBL/GenBank/DDBJ databases">
        <title>Sorghum-associated microbial communities from plants grown in Nebraska, USA.</title>
        <authorList>
            <person name="Schachtman D."/>
        </authorList>
    </citation>
    <scope>NUCLEOTIDE SEQUENCE</scope>
    <source>
        <strain evidence="6">DS2795</strain>
    </source>
</reference>
<keyword evidence="4" id="KW-0597">Phosphoprotein</keyword>
<dbReference type="SUPFAM" id="SSF47336">
    <property type="entry name" value="ACP-like"/>
    <property type="match status" value="2"/>
</dbReference>
<dbReference type="Gene3D" id="3.40.50.980">
    <property type="match status" value="4"/>
</dbReference>
<dbReference type="Pfam" id="PF00550">
    <property type="entry name" value="PP-binding"/>
    <property type="match status" value="2"/>
</dbReference>
<dbReference type="SMART" id="SM00823">
    <property type="entry name" value="PKS_PP"/>
    <property type="match status" value="2"/>
</dbReference>
<dbReference type="Proteomes" id="UP001244295">
    <property type="component" value="Unassembled WGS sequence"/>
</dbReference>
<dbReference type="Gene3D" id="3.30.300.30">
    <property type="match status" value="2"/>
</dbReference>
<dbReference type="GO" id="GO:0043041">
    <property type="term" value="P:amino acid activation for nonribosomal peptide biosynthetic process"/>
    <property type="evidence" value="ECO:0007669"/>
    <property type="project" value="UniProtKB-ARBA"/>
</dbReference>
<dbReference type="InterPro" id="IPR025110">
    <property type="entry name" value="AMP-bd_C"/>
</dbReference>
<dbReference type="FunFam" id="3.30.300.30:FF:000010">
    <property type="entry name" value="Enterobactin synthetase component F"/>
    <property type="match status" value="2"/>
</dbReference>
<dbReference type="FunFam" id="1.10.1200.10:FF:000005">
    <property type="entry name" value="Nonribosomal peptide synthetase 1"/>
    <property type="match status" value="2"/>
</dbReference>
<dbReference type="InterPro" id="IPR010060">
    <property type="entry name" value="NRPS_synth"/>
</dbReference>
<dbReference type="InterPro" id="IPR045851">
    <property type="entry name" value="AMP-bd_C_sf"/>
</dbReference>